<gene>
    <name evidence="1" type="ORF">GMD59_18980</name>
</gene>
<dbReference type="EMBL" id="WMZU01000070">
    <property type="protein sequence ID" value="MTS29333.1"/>
    <property type="molecule type" value="Genomic_DNA"/>
</dbReference>
<dbReference type="InterPro" id="IPR007337">
    <property type="entry name" value="RelB/DinJ"/>
</dbReference>
<dbReference type="Gene3D" id="1.10.1220.10">
    <property type="entry name" value="Met repressor-like"/>
    <property type="match status" value="1"/>
</dbReference>
<dbReference type="AlphaFoldDB" id="A0A6L6LWV4"/>
<dbReference type="Proteomes" id="UP000472755">
    <property type="component" value="Unassembled WGS sequence"/>
</dbReference>
<reference evidence="1 2" key="1">
    <citation type="journal article" date="2019" name="Nat. Med.">
        <title>A library of human gut bacterial isolates paired with longitudinal multiomics data enables mechanistic microbiome research.</title>
        <authorList>
            <person name="Poyet M."/>
            <person name="Groussin M."/>
            <person name="Gibbons S.M."/>
            <person name="Avila-Pacheco J."/>
            <person name="Jiang X."/>
            <person name="Kearney S.M."/>
            <person name="Perrotta A.R."/>
            <person name="Berdy B."/>
            <person name="Zhao S."/>
            <person name="Lieberman T.D."/>
            <person name="Swanson P.K."/>
            <person name="Smith M."/>
            <person name="Roesemann S."/>
            <person name="Alexander J.E."/>
            <person name="Rich S.A."/>
            <person name="Livny J."/>
            <person name="Vlamakis H."/>
            <person name="Clish C."/>
            <person name="Bullock K."/>
            <person name="Deik A."/>
            <person name="Scott J."/>
            <person name="Pierce K.A."/>
            <person name="Xavier R.J."/>
            <person name="Alm E.J."/>
        </authorList>
    </citation>
    <scope>NUCLEOTIDE SEQUENCE [LARGE SCALE GENOMIC DNA]</scope>
    <source>
        <strain evidence="1 2">BIOML-A4</strain>
    </source>
</reference>
<protein>
    <submittedName>
        <fullName evidence="1">Uncharacterized protein</fullName>
    </submittedName>
</protein>
<dbReference type="Pfam" id="PF04221">
    <property type="entry name" value="RelB"/>
    <property type="match status" value="1"/>
</dbReference>
<evidence type="ECO:0000313" key="2">
    <source>
        <dbReference type="Proteomes" id="UP000472755"/>
    </source>
</evidence>
<comment type="caution">
    <text evidence="1">The sequence shown here is derived from an EMBL/GenBank/DDBJ whole genome shotgun (WGS) entry which is preliminary data.</text>
</comment>
<proteinExistence type="predicted"/>
<evidence type="ECO:0000313" key="1">
    <source>
        <dbReference type="EMBL" id="MTS29333.1"/>
    </source>
</evidence>
<dbReference type="GO" id="GO:0006355">
    <property type="term" value="P:regulation of DNA-templated transcription"/>
    <property type="evidence" value="ECO:0007669"/>
    <property type="project" value="InterPro"/>
</dbReference>
<sequence>MMEMGQLVEVTLEIDAELKEQAEKVLAENGLTLEEATILFFEETVRLEKLPFELDEALKQYIKEQPDTPASDRAGSVRL</sequence>
<accession>A0A6L6LWV4</accession>
<organism evidence="1 2">
    <name type="scientific">Ruthenibacterium lactatiformans</name>
    <dbReference type="NCBI Taxonomy" id="1550024"/>
    <lineage>
        <taxon>Bacteria</taxon>
        <taxon>Bacillati</taxon>
        <taxon>Bacillota</taxon>
        <taxon>Clostridia</taxon>
        <taxon>Eubacteriales</taxon>
        <taxon>Oscillospiraceae</taxon>
        <taxon>Ruthenibacterium</taxon>
    </lineage>
</organism>
<name>A0A6L6LWV4_9FIRM</name>
<dbReference type="InterPro" id="IPR013321">
    <property type="entry name" value="Arc_rbn_hlx_hlx"/>
</dbReference>